<reference evidence="1" key="1">
    <citation type="submission" date="2018-05" db="EMBL/GenBank/DDBJ databases">
        <title>Draft genome of Mucuna pruriens seed.</title>
        <authorList>
            <person name="Nnadi N.E."/>
            <person name="Vos R."/>
            <person name="Hasami M.H."/>
            <person name="Devisetty U.K."/>
            <person name="Aguiy J.C."/>
        </authorList>
    </citation>
    <scope>NUCLEOTIDE SEQUENCE [LARGE SCALE GENOMIC DNA]</scope>
    <source>
        <strain evidence="1">JCA_2017</strain>
    </source>
</reference>
<comment type="caution">
    <text evidence="1">The sequence shown here is derived from an EMBL/GenBank/DDBJ whole genome shotgun (WGS) entry which is preliminary data.</text>
</comment>
<feature type="non-terminal residue" evidence="1">
    <location>
        <position position="1"/>
    </location>
</feature>
<dbReference type="AlphaFoldDB" id="A0A371F1C1"/>
<dbReference type="Proteomes" id="UP000257109">
    <property type="component" value="Unassembled WGS sequence"/>
</dbReference>
<evidence type="ECO:0000313" key="2">
    <source>
        <dbReference type="Proteomes" id="UP000257109"/>
    </source>
</evidence>
<dbReference type="PANTHER" id="PTHR35317:SF23">
    <property type="entry name" value="OS04G0629600 PROTEIN"/>
    <property type="match status" value="1"/>
</dbReference>
<protein>
    <submittedName>
        <fullName evidence="1">Uncharacterized protein</fullName>
    </submittedName>
</protein>
<name>A0A371F1C1_MUCPR</name>
<proteinExistence type="predicted"/>
<gene>
    <name evidence="1" type="ORF">CR513_48484</name>
</gene>
<organism evidence="1 2">
    <name type="scientific">Mucuna pruriens</name>
    <name type="common">Velvet bean</name>
    <name type="synonym">Dolichos pruriens</name>
    <dbReference type="NCBI Taxonomy" id="157652"/>
    <lineage>
        <taxon>Eukaryota</taxon>
        <taxon>Viridiplantae</taxon>
        <taxon>Streptophyta</taxon>
        <taxon>Embryophyta</taxon>
        <taxon>Tracheophyta</taxon>
        <taxon>Spermatophyta</taxon>
        <taxon>Magnoliopsida</taxon>
        <taxon>eudicotyledons</taxon>
        <taxon>Gunneridae</taxon>
        <taxon>Pentapetalae</taxon>
        <taxon>rosids</taxon>
        <taxon>fabids</taxon>
        <taxon>Fabales</taxon>
        <taxon>Fabaceae</taxon>
        <taxon>Papilionoideae</taxon>
        <taxon>50 kb inversion clade</taxon>
        <taxon>NPAAA clade</taxon>
        <taxon>indigoferoid/millettioid clade</taxon>
        <taxon>Phaseoleae</taxon>
        <taxon>Mucuna</taxon>
    </lineage>
</organism>
<evidence type="ECO:0000313" key="1">
    <source>
        <dbReference type="EMBL" id="RDX72087.1"/>
    </source>
</evidence>
<accession>A0A371F1C1</accession>
<dbReference type="EMBL" id="QJKJ01011073">
    <property type="protein sequence ID" value="RDX72087.1"/>
    <property type="molecule type" value="Genomic_DNA"/>
</dbReference>
<sequence length="150" mass="17569">MHYLVRVIDRSSLSKYWISAHPRLDNDRVKKSLLNLLRREFQMLEMLEVETIINYVVRVMAVANKMWSNGEDMSDSKVVEKILQTFEMVNKHSRPKIVEEENRIAVEDVEKEDNPSQMPNCIAHMHILEAKQAKLDDKSFACILKKLLSI</sequence>
<keyword evidence="2" id="KW-1185">Reference proteome</keyword>
<dbReference type="PANTHER" id="PTHR35317">
    <property type="entry name" value="OS04G0629600 PROTEIN"/>
    <property type="match status" value="1"/>
</dbReference>